<feature type="transmembrane region" description="Helical" evidence="1">
    <location>
        <begin position="77"/>
        <end position="96"/>
    </location>
</feature>
<dbReference type="Proteomes" id="UP001056708">
    <property type="component" value="Chromosome"/>
</dbReference>
<evidence type="ECO:0000313" key="4">
    <source>
        <dbReference type="Proteomes" id="UP001056708"/>
    </source>
</evidence>
<feature type="transmembrane region" description="Helical" evidence="1">
    <location>
        <begin position="40"/>
        <end position="57"/>
    </location>
</feature>
<feature type="transmembrane region" description="Helical" evidence="1">
    <location>
        <begin position="108"/>
        <end position="129"/>
    </location>
</feature>
<proteinExistence type="predicted"/>
<accession>A0ABY5AU33</accession>
<sequence length="268" mass="29379">MLKIGLLFIVWFGVWLPILVPLAWHSRWYPSRPLTPSRKLALVGSLYLLFPWVLWGLRQVGGVHFSYHGSWITVADLPSLSLGIAIGIFTVTILVSVQRIAGWISWRLTWTVSEGVGQFLLALLLGIWIGGTEEFIFRGLVQQELQQQGSVWLAASITSAIFALLHLIWQPCQTIPQLPGLWLMGMVLTLACVVTEGSLNLAWGLHGGWVCALIWLDSSGARQPTGAVPPWVTGLGEHPLAGVLGLLLLLVVGAVLWLWTLPGFNLSG</sequence>
<keyword evidence="3" id="KW-0645">Protease</keyword>
<name>A0ABY5AU33_9CYAN</name>
<keyword evidence="4" id="KW-1185">Reference proteome</keyword>
<dbReference type="EMBL" id="CP098611">
    <property type="protein sequence ID" value="USR92742.1"/>
    <property type="molecule type" value="Genomic_DNA"/>
</dbReference>
<gene>
    <name evidence="3" type="ORF">NEA10_08535</name>
</gene>
<evidence type="ECO:0000256" key="1">
    <source>
        <dbReference type="SAM" id="Phobius"/>
    </source>
</evidence>
<dbReference type="InterPro" id="IPR003675">
    <property type="entry name" value="Rce1/LyrA-like_dom"/>
</dbReference>
<keyword evidence="3" id="KW-0482">Metalloprotease</keyword>
<organism evidence="3 4">
    <name type="scientific">Phormidium yuhuli AB48</name>
    <dbReference type="NCBI Taxonomy" id="2940671"/>
    <lineage>
        <taxon>Bacteria</taxon>
        <taxon>Bacillati</taxon>
        <taxon>Cyanobacteriota</taxon>
        <taxon>Cyanophyceae</taxon>
        <taxon>Oscillatoriophycideae</taxon>
        <taxon>Oscillatoriales</taxon>
        <taxon>Oscillatoriaceae</taxon>
        <taxon>Phormidium</taxon>
        <taxon>Phormidium yuhuli</taxon>
    </lineage>
</organism>
<keyword evidence="1" id="KW-1133">Transmembrane helix</keyword>
<dbReference type="Pfam" id="PF02517">
    <property type="entry name" value="Rce1-like"/>
    <property type="match status" value="1"/>
</dbReference>
<feature type="transmembrane region" description="Helical" evidence="1">
    <location>
        <begin position="6"/>
        <end position="28"/>
    </location>
</feature>
<keyword evidence="1" id="KW-0812">Transmembrane</keyword>
<feature type="transmembrane region" description="Helical" evidence="1">
    <location>
        <begin position="240"/>
        <end position="259"/>
    </location>
</feature>
<dbReference type="GO" id="GO:0008237">
    <property type="term" value="F:metallopeptidase activity"/>
    <property type="evidence" value="ECO:0007669"/>
    <property type="project" value="UniProtKB-KW"/>
</dbReference>
<feature type="domain" description="CAAX prenyl protease 2/Lysostaphin resistance protein A-like" evidence="2">
    <location>
        <begin position="118"/>
        <end position="209"/>
    </location>
</feature>
<evidence type="ECO:0000259" key="2">
    <source>
        <dbReference type="Pfam" id="PF02517"/>
    </source>
</evidence>
<keyword evidence="1" id="KW-0472">Membrane</keyword>
<reference evidence="3" key="1">
    <citation type="submission" date="2022-06" db="EMBL/GenBank/DDBJ databases">
        <title>Genome sequence of Phormidium yuhuli AB48 isolated from an industrial photobioreactor environment.</title>
        <authorList>
            <person name="Qiu Y."/>
            <person name="Noonan A.J.C."/>
            <person name="Dofher K."/>
            <person name="Koch M."/>
            <person name="Kieft B."/>
            <person name="Lin X."/>
            <person name="Ziels R.M."/>
            <person name="Hallam S.J."/>
        </authorList>
    </citation>
    <scope>NUCLEOTIDE SEQUENCE</scope>
    <source>
        <strain evidence="3">AB48</strain>
    </source>
</reference>
<protein>
    <submittedName>
        <fullName evidence="3">CPBP family intramembrane metalloprotease</fullName>
    </submittedName>
</protein>
<dbReference type="RefSeq" id="WP_252664891.1">
    <property type="nucleotide sequence ID" value="NZ_CP098611.1"/>
</dbReference>
<evidence type="ECO:0000313" key="3">
    <source>
        <dbReference type="EMBL" id="USR92742.1"/>
    </source>
</evidence>
<keyword evidence="3" id="KW-0378">Hydrolase</keyword>
<feature type="transmembrane region" description="Helical" evidence="1">
    <location>
        <begin position="181"/>
        <end position="203"/>
    </location>
</feature>
<feature type="transmembrane region" description="Helical" evidence="1">
    <location>
        <begin position="149"/>
        <end position="169"/>
    </location>
</feature>